<keyword evidence="3" id="KW-0436">Ligase</keyword>
<dbReference type="AlphaFoldDB" id="A0A4S3IYU4"/>
<keyword evidence="5" id="KW-1185">Reference proteome</keyword>
<dbReference type="GO" id="GO:0031177">
    <property type="term" value="F:phosphopantetheine binding"/>
    <property type="evidence" value="ECO:0007669"/>
    <property type="project" value="TreeGrafter"/>
</dbReference>
<dbReference type="STRING" id="1220188.A0A4S3IYU4"/>
<dbReference type="EMBL" id="SOSA01001132">
    <property type="protein sequence ID" value="THC87576.1"/>
    <property type="molecule type" value="Genomic_DNA"/>
</dbReference>
<dbReference type="VEuPathDB" id="FungiDB:EYZ11_012980"/>
<evidence type="ECO:0000256" key="1">
    <source>
        <dbReference type="ARBA" id="ARBA00022450"/>
    </source>
</evidence>
<dbReference type="GO" id="GO:0016874">
    <property type="term" value="F:ligase activity"/>
    <property type="evidence" value="ECO:0007669"/>
    <property type="project" value="UniProtKB-KW"/>
</dbReference>
<dbReference type="Gene3D" id="3.40.50.12780">
    <property type="entry name" value="N-terminal domain of ligase-like"/>
    <property type="match status" value="1"/>
</dbReference>
<evidence type="ECO:0000256" key="3">
    <source>
        <dbReference type="ARBA" id="ARBA00022598"/>
    </source>
</evidence>
<protein>
    <submittedName>
        <fullName evidence="4">Uncharacterized protein</fullName>
    </submittedName>
</protein>
<sequence length="97" mass="11264">MAAFIEDPDWLLQGSHSQPGRHGRLYKTGDLAQYNEDGRLTYVGRKDSQVKIRGQRVELGEVEHYVRESLTTEVRQGPRVTHREYLLDQSVRWLLGL</sequence>
<evidence type="ECO:0000313" key="5">
    <source>
        <dbReference type="Proteomes" id="UP000308092"/>
    </source>
</evidence>
<keyword evidence="2" id="KW-0597">Phosphoprotein</keyword>
<keyword evidence="1" id="KW-0596">Phosphopantetheine</keyword>
<dbReference type="Gene3D" id="3.30.300.30">
    <property type="match status" value="1"/>
</dbReference>
<proteinExistence type="predicted"/>
<dbReference type="Proteomes" id="UP000308092">
    <property type="component" value="Unassembled WGS sequence"/>
</dbReference>
<evidence type="ECO:0000313" key="4">
    <source>
        <dbReference type="EMBL" id="THC87576.1"/>
    </source>
</evidence>
<dbReference type="SUPFAM" id="SSF56801">
    <property type="entry name" value="Acetyl-CoA synthetase-like"/>
    <property type="match status" value="1"/>
</dbReference>
<reference evidence="4 5" key="1">
    <citation type="submission" date="2019-03" db="EMBL/GenBank/DDBJ databases">
        <title>The genome sequence of a newly discovered highly antifungal drug resistant Aspergillus species, Aspergillus tanneri NIH 1004.</title>
        <authorList>
            <person name="Mounaud S."/>
            <person name="Singh I."/>
            <person name="Joardar V."/>
            <person name="Pakala S."/>
            <person name="Pakala S."/>
            <person name="Venepally P."/>
            <person name="Hoover J."/>
            <person name="Nierman W."/>
            <person name="Chung J."/>
            <person name="Losada L."/>
        </authorList>
    </citation>
    <scope>NUCLEOTIDE SEQUENCE [LARGE SCALE GENOMIC DNA]</scope>
    <source>
        <strain evidence="4 5">NIH1004</strain>
    </source>
</reference>
<name>A0A4S3IYU4_9EURO</name>
<dbReference type="PANTHER" id="PTHR45527:SF3">
    <property type="entry name" value="SIDEROPHORE SYNTHETASE (EUROFUNG)"/>
    <property type="match status" value="1"/>
</dbReference>
<dbReference type="GO" id="GO:0005737">
    <property type="term" value="C:cytoplasm"/>
    <property type="evidence" value="ECO:0007669"/>
    <property type="project" value="TreeGrafter"/>
</dbReference>
<comment type="caution">
    <text evidence="4">The sequence shown here is derived from an EMBL/GenBank/DDBJ whole genome shotgun (WGS) entry which is preliminary data.</text>
</comment>
<gene>
    <name evidence="4" type="ORF">EYZ11_012980</name>
</gene>
<organism evidence="4 5">
    <name type="scientific">Aspergillus tanneri</name>
    <dbReference type="NCBI Taxonomy" id="1220188"/>
    <lineage>
        <taxon>Eukaryota</taxon>
        <taxon>Fungi</taxon>
        <taxon>Dikarya</taxon>
        <taxon>Ascomycota</taxon>
        <taxon>Pezizomycotina</taxon>
        <taxon>Eurotiomycetes</taxon>
        <taxon>Eurotiomycetidae</taxon>
        <taxon>Eurotiales</taxon>
        <taxon>Aspergillaceae</taxon>
        <taxon>Aspergillus</taxon>
        <taxon>Aspergillus subgen. Circumdati</taxon>
    </lineage>
</organism>
<dbReference type="InterPro" id="IPR045851">
    <property type="entry name" value="AMP-bd_C_sf"/>
</dbReference>
<dbReference type="GO" id="GO:0044550">
    <property type="term" value="P:secondary metabolite biosynthetic process"/>
    <property type="evidence" value="ECO:0007669"/>
    <property type="project" value="TreeGrafter"/>
</dbReference>
<evidence type="ECO:0000256" key="2">
    <source>
        <dbReference type="ARBA" id="ARBA00022553"/>
    </source>
</evidence>
<dbReference type="PANTHER" id="PTHR45527">
    <property type="entry name" value="NONRIBOSOMAL PEPTIDE SYNTHETASE"/>
    <property type="match status" value="1"/>
</dbReference>
<accession>A0A4S3IYU4</accession>
<dbReference type="GO" id="GO:0043041">
    <property type="term" value="P:amino acid activation for nonribosomal peptide biosynthetic process"/>
    <property type="evidence" value="ECO:0007669"/>
    <property type="project" value="TreeGrafter"/>
</dbReference>
<dbReference type="InterPro" id="IPR042099">
    <property type="entry name" value="ANL_N_sf"/>
</dbReference>